<keyword evidence="3" id="KW-0804">Transcription</keyword>
<dbReference type="CDD" id="cd00383">
    <property type="entry name" value="trans_reg_C"/>
    <property type="match status" value="1"/>
</dbReference>
<keyword evidence="7" id="KW-1185">Reference proteome</keyword>
<comment type="caution">
    <text evidence="6">The sequence shown here is derived from an EMBL/GenBank/DDBJ whole genome shotgun (WGS) entry which is preliminary data.</text>
</comment>
<evidence type="ECO:0000256" key="3">
    <source>
        <dbReference type="ARBA" id="ARBA00023163"/>
    </source>
</evidence>
<evidence type="ECO:0000313" key="7">
    <source>
        <dbReference type="Proteomes" id="UP000054709"/>
    </source>
</evidence>
<dbReference type="SUPFAM" id="SSF46894">
    <property type="entry name" value="C-terminal effector domain of the bipartite response regulators"/>
    <property type="match status" value="1"/>
</dbReference>
<evidence type="ECO:0000256" key="1">
    <source>
        <dbReference type="ARBA" id="ARBA00023015"/>
    </source>
</evidence>
<protein>
    <submittedName>
        <fullName evidence="6">Transcriptional regulator</fullName>
    </submittedName>
</protein>
<feature type="DNA-binding region" description="OmpR/PhoB-type" evidence="4">
    <location>
        <begin position="1"/>
        <end position="91"/>
    </location>
</feature>
<dbReference type="GO" id="GO:0006355">
    <property type="term" value="P:regulation of DNA-templated transcription"/>
    <property type="evidence" value="ECO:0007669"/>
    <property type="project" value="InterPro"/>
</dbReference>
<evidence type="ECO:0000256" key="4">
    <source>
        <dbReference type="PROSITE-ProRule" id="PRU01091"/>
    </source>
</evidence>
<dbReference type="Gene3D" id="1.10.10.10">
    <property type="entry name" value="Winged helix-like DNA-binding domain superfamily/Winged helix DNA-binding domain"/>
    <property type="match status" value="1"/>
</dbReference>
<dbReference type="InterPro" id="IPR016032">
    <property type="entry name" value="Sig_transdc_resp-reg_C-effctor"/>
</dbReference>
<dbReference type="EMBL" id="LCZJ02000012">
    <property type="protein sequence ID" value="KTD88502.1"/>
    <property type="molecule type" value="Genomic_DNA"/>
</dbReference>
<feature type="domain" description="OmpR/PhoB-type" evidence="5">
    <location>
        <begin position="1"/>
        <end position="91"/>
    </location>
</feature>
<evidence type="ECO:0000256" key="2">
    <source>
        <dbReference type="ARBA" id="ARBA00023125"/>
    </source>
</evidence>
<dbReference type="PROSITE" id="PS51755">
    <property type="entry name" value="OMPR_PHOB"/>
    <property type="match status" value="1"/>
</dbReference>
<dbReference type="Proteomes" id="UP000054709">
    <property type="component" value="Unassembled WGS sequence"/>
</dbReference>
<evidence type="ECO:0000313" key="6">
    <source>
        <dbReference type="EMBL" id="KTD88502.1"/>
    </source>
</evidence>
<organism evidence="6 7">
    <name type="scientific">Paenibacillus etheri</name>
    <dbReference type="NCBI Taxonomy" id="1306852"/>
    <lineage>
        <taxon>Bacteria</taxon>
        <taxon>Bacillati</taxon>
        <taxon>Bacillota</taxon>
        <taxon>Bacilli</taxon>
        <taxon>Bacillales</taxon>
        <taxon>Paenibacillaceae</taxon>
        <taxon>Paenibacillus</taxon>
    </lineage>
</organism>
<keyword evidence="1" id="KW-0805">Transcription regulation</keyword>
<dbReference type="SMART" id="SM00862">
    <property type="entry name" value="Trans_reg_C"/>
    <property type="match status" value="1"/>
</dbReference>
<dbReference type="OrthoDB" id="54343at2"/>
<sequence length="383" mass="45456">MQLELIESEYKVTGDGITIELFPKEFTLFQFLYKNRGRTFSREQLLDKVWPLEYPVERTVDDHIYRLRKKLSKLQGLDIKTVRGFGYSLTIQEPAVTMTNPTTYDAKMQETMREVFVKYHQYGQGRSMLTLARQQDVLGYEMDPFYSIYIHFVQGDLEWLLNTEEVEIEERFYSLMICYIFLGDPKKKLEFCELVLEKKILLPPQHREMEILNILDLYTLAGQPEKALERLKLTHEVIKEPGYENFIPVTAISEMLVHLWMGTEDKELGRMAKDIEVLLQEKPFLREIGSYKAARGLWFLRRRSWREAEQLLDEALQVLEMSGFVPMRIYALYRIVHYCNQFSPKSALHQKYADLFEREKEERGFHRLEQSLENVLMNIVTAL</sequence>
<dbReference type="Pfam" id="PF00486">
    <property type="entry name" value="Trans_reg_C"/>
    <property type="match status" value="1"/>
</dbReference>
<dbReference type="RefSeq" id="WP_060621620.1">
    <property type="nucleotide sequence ID" value="NZ_LCZJ02000012.1"/>
</dbReference>
<dbReference type="InterPro" id="IPR001867">
    <property type="entry name" value="OmpR/PhoB-type_DNA-bd"/>
</dbReference>
<keyword evidence="2 4" id="KW-0238">DNA-binding</keyword>
<dbReference type="GO" id="GO:0003677">
    <property type="term" value="F:DNA binding"/>
    <property type="evidence" value="ECO:0007669"/>
    <property type="project" value="UniProtKB-UniRule"/>
</dbReference>
<reference evidence="6 7" key="1">
    <citation type="journal article" date="2015" name="Int. Biodeterior. Biodegradation">
        <title>Physiological and genetic screening methods for the isolation of methyl tert-butyl ether-degrading bacteria for bioremediation purposes.</title>
        <authorList>
            <person name="Guisado I.M."/>
            <person name="Purswani J."/>
            <person name="Gonzalez Lopez J."/>
            <person name="Pozo C."/>
        </authorList>
    </citation>
    <scope>NUCLEOTIDE SEQUENCE [LARGE SCALE GENOMIC DNA]</scope>
    <source>
        <strain evidence="6 7">SH7</strain>
    </source>
</reference>
<dbReference type="InterPro" id="IPR036388">
    <property type="entry name" value="WH-like_DNA-bd_sf"/>
</dbReference>
<dbReference type="AlphaFoldDB" id="A0A0W1B4L1"/>
<dbReference type="GO" id="GO:0000160">
    <property type="term" value="P:phosphorelay signal transduction system"/>
    <property type="evidence" value="ECO:0007669"/>
    <property type="project" value="InterPro"/>
</dbReference>
<evidence type="ECO:0000259" key="5">
    <source>
        <dbReference type="PROSITE" id="PS51755"/>
    </source>
</evidence>
<proteinExistence type="predicted"/>
<gene>
    <name evidence="6" type="ORF">UQ64_04045</name>
</gene>
<accession>A0A0W1B4L1</accession>
<name>A0A0W1B4L1_9BACL</name>